<proteinExistence type="predicted"/>
<dbReference type="RefSeq" id="WP_061458179.1">
    <property type="nucleotide sequence ID" value="NZ_KQ968744.1"/>
</dbReference>
<dbReference type="Proteomes" id="UP000070198">
    <property type="component" value="Unassembled WGS sequence"/>
</dbReference>
<gene>
    <name evidence="3" type="ORF">SGADD02_00285</name>
</gene>
<dbReference type="EMBL" id="LQOF01000025">
    <property type="protein sequence ID" value="KXT73251.1"/>
    <property type="molecule type" value="Genomic_DNA"/>
</dbReference>
<dbReference type="InterPro" id="IPR017146">
    <property type="entry name" value="Lanti_2_LanM"/>
</dbReference>
<dbReference type="SUPFAM" id="SSF158745">
    <property type="entry name" value="LanC-like"/>
    <property type="match status" value="1"/>
</dbReference>
<comment type="caution">
    <text evidence="3">The sequence shown here is derived from an EMBL/GenBank/DDBJ whole genome shotgun (WGS) entry which is preliminary data.</text>
</comment>
<feature type="coiled-coil region" evidence="1">
    <location>
        <begin position="116"/>
        <end position="143"/>
    </location>
</feature>
<protein>
    <recommendedName>
        <fullName evidence="2">Lantibiotic biosynthesis protein dehydration domain-containing protein</fullName>
    </recommendedName>
</protein>
<dbReference type="PATRIC" id="fig|315405.11.peg.312"/>
<dbReference type="GO" id="GO:0031179">
    <property type="term" value="P:peptide modification"/>
    <property type="evidence" value="ECO:0007669"/>
    <property type="project" value="InterPro"/>
</dbReference>
<dbReference type="InterPro" id="IPR007822">
    <property type="entry name" value="LANC-like"/>
</dbReference>
<dbReference type="InterPro" id="IPR025410">
    <property type="entry name" value="Lant_dehyd"/>
</dbReference>
<dbReference type="PIRSF" id="PIRSF037228">
    <property type="entry name" value="Lant_mod_RumM"/>
    <property type="match status" value="1"/>
</dbReference>
<organism evidence="3 4">
    <name type="scientific">Streptococcus gallolyticus</name>
    <dbReference type="NCBI Taxonomy" id="315405"/>
    <lineage>
        <taxon>Bacteria</taxon>
        <taxon>Bacillati</taxon>
        <taxon>Bacillota</taxon>
        <taxon>Bacilli</taxon>
        <taxon>Lactobacillales</taxon>
        <taxon>Streptococcaceae</taxon>
        <taxon>Streptococcus</taxon>
    </lineage>
</organism>
<evidence type="ECO:0000256" key="1">
    <source>
        <dbReference type="SAM" id="Coils"/>
    </source>
</evidence>
<dbReference type="Pfam" id="PF13575">
    <property type="entry name" value="DUF4135"/>
    <property type="match status" value="1"/>
</dbReference>
<evidence type="ECO:0000313" key="4">
    <source>
        <dbReference type="Proteomes" id="UP000070198"/>
    </source>
</evidence>
<dbReference type="NCBIfam" id="TIGR03897">
    <property type="entry name" value="lanti_2_LanM"/>
    <property type="match status" value="1"/>
</dbReference>
<dbReference type="AlphaFoldDB" id="A0A139NBW0"/>
<accession>A0A139NBW0</accession>
<keyword evidence="1" id="KW-0175">Coiled coil</keyword>
<dbReference type="SMART" id="SM01260">
    <property type="entry name" value="LANC_like"/>
    <property type="match status" value="1"/>
</dbReference>
<evidence type="ECO:0000313" key="3">
    <source>
        <dbReference type="EMBL" id="KXT73251.1"/>
    </source>
</evidence>
<feature type="domain" description="Lantibiotic biosynthesis protein dehydration" evidence="2">
    <location>
        <begin position="101"/>
        <end position="467"/>
    </location>
</feature>
<dbReference type="Gene3D" id="1.50.10.20">
    <property type="match status" value="1"/>
</dbReference>
<evidence type="ECO:0000259" key="2">
    <source>
        <dbReference type="Pfam" id="PF13575"/>
    </source>
</evidence>
<reference evidence="3 4" key="1">
    <citation type="submission" date="2016-01" db="EMBL/GenBank/DDBJ databases">
        <title>Highly variable Streptococcus oralis are common among viridans streptococci isolated from primates.</title>
        <authorList>
            <person name="Denapaite D."/>
            <person name="Rieger M."/>
            <person name="Koendgen S."/>
            <person name="Brueckner R."/>
            <person name="Ochigava I."/>
            <person name="Kappeler P."/>
            <person name="Maetz-Rensing K."/>
            <person name="Leendertz F."/>
            <person name="Hakenbeck R."/>
        </authorList>
    </citation>
    <scope>NUCLEOTIDE SEQUENCE [LARGE SCALE GENOMIC DNA]</scope>
    <source>
        <strain evidence="3 4">DD02</strain>
    </source>
</reference>
<sequence length="906" mass="105269">MIADNIIEKDVLLETIFEKYSCSESLTLLKVLCENLGTKQLYNSLNQILNEKMFNFLLNPLSEKYQQLLKANIIQGSDYLERSRYFLKYINENFDIFLSEYPILRDKLPLQIEAFYKENIKILESFQNNLEDIEKRLTCNEAIRISSISDTEGDRHNSTSVKIILLQNDKKIVYKPRSIATDCAVYSVAEYIFSKLGKTVYFPWIIDCGDYCWQEFIEEDLLENKRSVLEFYNKSGVYLSIFLLFGTCDLHYENIYVKDNSPVFVDLEVLGTGEAMESFSEHTFNIPQTSVLSTYLLPIPAKKEIIQFNASGLFPNTKNARPININKFELNEVNEWKFIQQNLNLSRIALNLSYKGNRIPPEFVEDSLIDGFSSGLRVILENKATIKNLITKLFIKPIKIRQILRPTMVYSAFLEAADHHEYLQSYEKQDKLFNILLENFFPGNKGYYRVQDEIRQLKNGDIPTFYMKSDSKHLFNNDSIVIRDYYLDNYLNFLIERLDSLKENDLSKQIRFIQMALAAYYSPEEFFYENKQRKLFNGTLEGLRKEFISYMDNIVVKKRNDFYSLQLFSLDDFGHDLMFVEGIEASLYNSGGVILSLLELGTSDGFSLGVKLYETLRNKTLPLLKESGSTKVDIGIFSGIGGLLYLSYYLYNLTELDKYRLDFLSLQQYIEKVIIDRLTYCTGDFISGEAGMLTFLSNVYKTDKSIVSEKLLNILYVSMIDNMDNVEDISYSHGKIGECIALLSFYNIVHSEEIKLRIDKTVKYIRTNLQEVIYNNSWCRGITGYYLLLYKLCVEGLDEEGDYQKELKAITVDEVCKLINLNNESLCHGNSGNILIFNKISNMLIKETREYCNKHLKTAVATPFSTRWTRGSKYLFESFMIGLSGNIYTIEMLNKEYYPLLFLLEV</sequence>
<dbReference type="Pfam" id="PF05147">
    <property type="entry name" value="LANC_like"/>
    <property type="match status" value="1"/>
</dbReference>
<dbReference type="PRINTS" id="PR01950">
    <property type="entry name" value="LANCSUPER"/>
</dbReference>
<name>A0A139NBW0_9STRE</name>